<organism evidence="1 2">
    <name type="scientific">Coemansia nantahalensis</name>
    <dbReference type="NCBI Taxonomy" id="2789366"/>
    <lineage>
        <taxon>Eukaryota</taxon>
        <taxon>Fungi</taxon>
        <taxon>Fungi incertae sedis</taxon>
        <taxon>Zoopagomycota</taxon>
        <taxon>Kickxellomycotina</taxon>
        <taxon>Kickxellomycetes</taxon>
        <taxon>Kickxellales</taxon>
        <taxon>Kickxellaceae</taxon>
        <taxon>Coemansia</taxon>
    </lineage>
</organism>
<gene>
    <name evidence="1" type="ORF">IWQ57_005980</name>
</gene>
<reference evidence="1" key="1">
    <citation type="submission" date="2022-07" db="EMBL/GenBank/DDBJ databases">
        <title>Phylogenomic reconstructions and comparative analyses of Kickxellomycotina fungi.</title>
        <authorList>
            <person name="Reynolds N.K."/>
            <person name="Stajich J.E."/>
            <person name="Barry K."/>
            <person name="Grigoriev I.V."/>
            <person name="Crous P."/>
            <person name="Smith M.E."/>
        </authorList>
    </citation>
    <scope>NUCLEOTIDE SEQUENCE</scope>
    <source>
        <strain evidence="1">CBS 109366</strain>
    </source>
</reference>
<dbReference type="EMBL" id="JANBUJ010003157">
    <property type="protein sequence ID" value="KAJ2761700.1"/>
    <property type="molecule type" value="Genomic_DNA"/>
</dbReference>
<name>A0ACC1JL92_9FUNG</name>
<evidence type="ECO:0000313" key="2">
    <source>
        <dbReference type="Proteomes" id="UP001140234"/>
    </source>
</evidence>
<sequence>MHPRLVLSFLSKLAVAAHMAAGYAPATRRAQGVHTFSNPGFAGALNDRQLDKLAAAARSERGWLDIRAGELLAPILVPRQIGTPGYRQTQELIVTTLRQLGYAISWDNFTATTPVGAVPMANIIATRNPGAAKRLVLSAHYESKIVAGGAFVGATDSAVPVALMLDVARGLAKRIDQQPSADVSLQLVFFDGEEAYVEWNHTDSIYGSRHLAEVWEARPDPATVAALSTAAKHVPELGRVDLMVLLDLIGASDTAFLPLEAPTAQLFSQLSSLETRLHSAGHISRTYLNTNFAPGSGGVDDDHRPFVERNVPVLHLISVPFPRVWHKLADNADALDASVIQDMSVLVRSFVASYLRLGV</sequence>
<protein>
    <submittedName>
        <fullName evidence="1">Uncharacterized protein</fullName>
    </submittedName>
</protein>
<accession>A0ACC1JL92</accession>
<comment type="caution">
    <text evidence="1">The sequence shown here is derived from an EMBL/GenBank/DDBJ whole genome shotgun (WGS) entry which is preliminary data.</text>
</comment>
<keyword evidence="2" id="KW-1185">Reference proteome</keyword>
<dbReference type="Proteomes" id="UP001140234">
    <property type="component" value="Unassembled WGS sequence"/>
</dbReference>
<proteinExistence type="predicted"/>
<evidence type="ECO:0000313" key="1">
    <source>
        <dbReference type="EMBL" id="KAJ2761700.1"/>
    </source>
</evidence>